<feature type="transmembrane region" description="Helical" evidence="1">
    <location>
        <begin position="76"/>
        <end position="94"/>
    </location>
</feature>
<dbReference type="EMBL" id="NIVS01000020">
    <property type="protein sequence ID" value="OWQ53775.1"/>
    <property type="molecule type" value="Genomic_DNA"/>
</dbReference>
<dbReference type="Pfam" id="PF03729">
    <property type="entry name" value="DUF308"/>
    <property type="match status" value="1"/>
</dbReference>
<protein>
    <recommendedName>
        <fullName evidence="4">HdeD family acid-resistance protein</fullName>
    </recommendedName>
</protein>
<organism evidence="2 3">
    <name type="scientific">Stenotrophomonas maltophilia</name>
    <name type="common">Pseudomonas maltophilia</name>
    <name type="synonym">Xanthomonas maltophilia</name>
    <dbReference type="NCBI Taxonomy" id="40324"/>
    <lineage>
        <taxon>Bacteria</taxon>
        <taxon>Pseudomonadati</taxon>
        <taxon>Pseudomonadota</taxon>
        <taxon>Gammaproteobacteria</taxon>
        <taxon>Lysobacterales</taxon>
        <taxon>Lysobacteraceae</taxon>
        <taxon>Stenotrophomonas</taxon>
        <taxon>Stenotrophomonas maltophilia group</taxon>
    </lineage>
</organism>
<dbReference type="PANTHER" id="PTHR34989">
    <property type="entry name" value="PROTEIN HDED"/>
    <property type="match status" value="1"/>
</dbReference>
<evidence type="ECO:0000313" key="3">
    <source>
        <dbReference type="Proteomes" id="UP000198157"/>
    </source>
</evidence>
<dbReference type="InterPro" id="IPR052712">
    <property type="entry name" value="Acid_resist_chaperone_HdeD"/>
</dbReference>
<name>A0A246HNB1_STEMA</name>
<dbReference type="AlphaFoldDB" id="A0A246HNB1"/>
<keyword evidence="1" id="KW-0812">Transmembrane</keyword>
<reference evidence="2 3" key="1">
    <citation type="submission" date="2017-06" db="EMBL/GenBank/DDBJ databases">
        <authorList>
            <person name="Kim H.J."/>
            <person name="Triplett B.A."/>
        </authorList>
    </citation>
    <scope>NUCLEOTIDE SEQUENCE [LARGE SCALE GENOMIC DNA]</scope>
    <source>
        <strain evidence="2 3">13146</strain>
    </source>
</reference>
<dbReference type="InterPro" id="IPR005325">
    <property type="entry name" value="DUF308_memb"/>
</dbReference>
<dbReference type="OrthoDB" id="193343at2"/>
<evidence type="ECO:0000313" key="2">
    <source>
        <dbReference type="EMBL" id="OWQ53775.1"/>
    </source>
</evidence>
<feature type="transmembrane region" description="Helical" evidence="1">
    <location>
        <begin position="157"/>
        <end position="180"/>
    </location>
</feature>
<dbReference type="Proteomes" id="UP000198157">
    <property type="component" value="Unassembled WGS sequence"/>
</dbReference>
<comment type="caution">
    <text evidence="2">The sequence shown here is derived from an EMBL/GenBank/DDBJ whole genome shotgun (WGS) entry which is preliminary data.</text>
</comment>
<feature type="transmembrane region" description="Helical" evidence="1">
    <location>
        <begin position="133"/>
        <end position="151"/>
    </location>
</feature>
<feature type="transmembrane region" description="Helical" evidence="1">
    <location>
        <begin position="100"/>
        <end position="121"/>
    </location>
</feature>
<proteinExistence type="predicted"/>
<accession>A0A246HNB1</accession>
<dbReference type="GO" id="GO:0005886">
    <property type="term" value="C:plasma membrane"/>
    <property type="evidence" value="ECO:0007669"/>
    <property type="project" value="TreeGrafter"/>
</dbReference>
<evidence type="ECO:0008006" key="4">
    <source>
        <dbReference type="Google" id="ProtNLM"/>
    </source>
</evidence>
<keyword evidence="1" id="KW-1133">Transmembrane helix</keyword>
<sequence>MNLPPDPRTSPLLTAIGRSWWVLMLYGVVAVVFGLIAIARPLSAATALAWALGVMALVEGLISLFALFGRSGVPRGWLLVYALASLVFGVLAVLNPLATASVLILLLAAWLIVAGIYRIVFAIRVRKELQGEWLLILSGVLAIVLGAMMVANPMAGIAVTTLWIGIGSLLYGVLQIAVAWRIRRLR</sequence>
<feature type="transmembrane region" description="Helical" evidence="1">
    <location>
        <begin position="20"/>
        <end position="42"/>
    </location>
</feature>
<evidence type="ECO:0000256" key="1">
    <source>
        <dbReference type="SAM" id="Phobius"/>
    </source>
</evidence>
<feature type="transmembrane region" description="Helical" evidence="1">
    <location>
        <begin position="48"/>
        <end position="69"/>
    </location>
</feature>
<keyword evidence="1" id="KW-0472">Membrane</keyword>
<gene>
    <name evidence="2" type="ORF">CEE60_08835</name>
</gene>
<dbReference type="PANTHER" id="PTHR34989:SF1">
    <property type="entry name" value="PROTEIN HDED"/>
    <property type="match status" value="1"/>
</dbReference>